<dbReference type="RefSeq" id="WP_012645155.1">
    <property type="nucleotide sequence ID" value="NC_011979.1"/>
</dbReference>
<evidence type="ECO:0000313" key="4">
    <source>
        <dbReference type="EMBL" id="ACM18426.1"/>
    </source>
</evidence>
<protein>
    <submittedName>
        <fullName evidence="4">Periplasmic solute-binding protein</fullName>
    </submittedName>
</protein>
<dbReference type="SUPFAM" id="SSF53850">
    <property type="entry name" value="Periplasmic binding protein-like II"/>
    <property type="match status" value="1"/>
</dbReference>
<feature type="signal peptide" evidence="2">
    <location>
        <begin position="1"/>
        <end position="24"/>
    </location>
</feature>
<evidence type="ECO:0000259" key="3">
    <source>
        <dbReference type="Pfam" id="PF12849"/>
    </source>
</evidence>
<dbReference type="eggNOG" id="COG0226">
    <property type="taxonomic scope" value="Bacteria"/>
</dbReference>
<name>B9M7W8_GEODF</name>
<organism evidence="4 5">
    <name type="scientific">Geotalea daltonii (strain DSM 22248 / JCM 15807 / FRC-32)</name>
    <name type="common">Geobacter daltonii</name>
    <dbReference type="NCBI Taxonomy" id="316067"/>
    <lineage>
        <taxon>Bacteria</taxon>
        <taxon>Pseudomonadati</taxon>
        <taxon>Thermodesulfobacteriota</taxon>
        <taxon>Desulfuromonadia</taxon>
        <taxon>Geobacterales</taxon>
        <taxon>Geobacteraceae</taxon>
        <taxon>Geotalea</taxon>
    </lineage>
</organism>
<dbReference type="Proteomes" id="UP000007721">
    <property type="component" value="Chromosome"/>
</dbReference>
<dbReference type="Gene3D" id="3.40.190.10">
    <property type="entry name" value="Periplasmic binding protein-like II"/>
    <property type="match status" value="2"/>
</dbReference>
<dbReference type="PANTHER" id="PTHR30570:SF1">
    <property type="entry name" value="PHOSPHATE-BINDING PROTEIN PSTS"/>
    <property type="match status" value="1"/>
</dbReference>
<dbReference type="InterPro" id="IPR024370">
    <property type="entry name" value="PBP_domain"/>
</dbReference>
<keyword evidence="5" id="KW-1185">Reference proteome</keyword>
<sequence length="273" mass="29283">MKRDLIFKRAMVCLIVAGFLTATAASAETVIKVGGSGGPLGSAKLLAKAYMKIHKGVSIKVLPSLGSSGGIKAVIGGAVDIALSGRPLKAEEKSRGAVETKYARSPYVFITHRQVNKESTTIREVEQLYGGKIREWPDGKQVRLVMRPESDSDTKLLRSLSPGMDQAVLSAIRQPEMNFAVTDQDSIDMVMKIPGSFGGATLTQVLTEKLPVKVLALDGVQPKAKTMKEAYPVWKEFYIVTLGNSSEAAKEFAAFFSSPAGRKILAANGNQPL</sequence>
<feature type="chain" id="PRO_5002889081" evidence="2">
    <location>
        <begin position="25"/>
        <end position="273"/>
    </location>
</feature>
<dbReference type="InterPro" id="IPR050811">
    <property type="entry name" value="Phosphate_ABC_transporter"/>
</dbReference>
<reference evidence="4 5" key="1">
    <citation type="submission" date="2009-01" db="EMBL/GenBank/DDBJ databases">
        <title>Complete sequence of Geobacter sp. FRC-32.</title>
        <authorList>
            <consortium name="US DOE Joint Genome Institute"/>
            <person name="Lucas S."/>
            <person name="Copeland A."/>
            <person name="Lapidus A."/>
            <person name="Glavina del Rio T."/>
            <person name="Dalin E."/>
            <person name="Tice H."/>
            <person name="Bruce D."/>
            <person name="Goodwin L."/>
            <person name="Pitluck S."/>
            <person name="Saunders E."/>
            <person name="Brettin T."/>
            <person name="Detter J.C."/>
            <person name="Han C."/>
            <person name="Larimer F."/>
            <person name="Land M."/>
            <person name="Hauser L."/>
            <person name="Kyrpides N."/>
            <person name="Ovchinnikova G."/>
            <person name="Kostka J."/>
            <person name="Richardson P."/>
        </authorList>
    </citation>
    <scope>NUCLEOTIDE SEQUENCE [LARGE SCALE GENOMIC DNA]</scope>
    <source>
        <strain evidence="5">DSM 22248 / JCM 15807 / FRC-32</strain>
    </source>
</reference>
<proteinExistence type="predicted"/>
<evidence type="ECO:0000313" key="5">
    <source>
        <dbReference type="Proteomes" id="UP000007721"/>
    </source>
</evidence>
<dbReference type="HOGENOM" id="CLU_026228_7_1_7"/>
<dbReference type="OrthoDB" id="5506472at2"/>
<dbReference type="PANTHER" id="PTHR30570">
    <property type="entry name" value="PERIPLASMIC PHOSPHATE BINDING COMPONENT OF PHOSPHATE ABC TRANSPORTER"/>
    <property type="match status" value="1"/>
</dbReference>
<gene>
    <name evidence="4" type="ordered locus">Geob_0049</name>
</gene>
<dbReference type="KEGG" id="geo:Geob_0049"/>
<feature type="domain" description="PBP" evidence="3">
    <location>
        <begin position="22"/>
        <end position="258"/>
    </location>
</feature>
<dbReference type="EMBL" id="CP001390">
    <property type="protein sequence ID" value="ACM18426.1"/>
    <property type="molecule type" value="Genomic_DNA"/>
</dbReference>
<keyword evidence="1 2" id="KW-0732">Signal</keyword>
<accession>B9M7W8</accession>
<dbReference type="Pfam" id="PF12849">
    <property type="entry name" value="PBP_like_2"/>
    <property type="match status" value="1"/>
</dbReference>
<dbReference type="AlphaFoldDB" id="B9M7W8"/>
<dbReference type="STRING" id="316067.Geob_0049"/>
<evidence type="ECO:0000256" key="2">
    <source>
        <dbReference type="SAM" id="SignalP"/>
    </source>
</evidence>
<evidence type="ECO:0000256" key="1">
    <source>
        <dbReference type="ARBA" id="ARBA00022729"/>
    </source>
</evidence>